<gene>
    <name evidence="1" type="ORF">CLV30_11923</name>
</gene>
<protein>
    <submittedName>
        <fullName evidence="1">Uncharacterized protein</fullName>
    </submittedName>
</protein>
<evidence type="ECO:0000313" key="2">
    <source>
        <dbReference type="Proteomes" id="UP000243528"/>
    </source>
</evidence>
<dbReference type="AlphaFoldDB" id="A0A2P8DN40"/>
<dbReference type="EMBL" id="PYGE01000019">
    <property type="protein sequence ID" value="PSK98641.1"/>
    <property type="molecule type" value="Genomic_DNA"/>
</dbReference>
<keyword evidence="2" id="KW-1185">Reference proteome</keyword>
<organism evidence="1 2">
    <name type="scientific">Haloactinopolyspora alba</name>
    <dbReference type="NCBI Taxonomy" id="648780"/>
    <lineage>
        <taxon>Bacteria</taxon>
        <taxon>Bacillati</taxon>
        <taxon>Actinomycetota</taxon>
        <taxon>Actinomycetes</taxon>
        <taxon>Jiangellales</taxon>
        <taxon>Jiangellaceae</taxon>
        <taxon>Haloactinopolyspora</taxon>
    </lineage>
</organism>
<evidence type="ECO:0000313" key="1">
    <source>
        <dbReference type="EMBL" id="PSK98641.1"/>
    </source>
</evidence>
<reference evidence="1 2" key="1">
    <citation type="submission" date="2018-03" db="EMBL/GenBank/DDBJ databases">
        <title>Genomic Encyclopedia of Archaeal and Bacterial Type Strains, Phase II (KMG-II): from individual species to whole genera.</title>
        <authorList>
            <person name="Goeker M."/>
        </authorList>
    </citation>
    <scope>NUCLEOTIDE SEQUENCE [LARGE SCALE GENOMIC DNA]</scope>
    <source>
        <strain evidence="1 2">DSM 45211</strain>
    </source>
</reference>
<proteinExistence type="predicted"/>
<comment type="caution">
    <text evidence="1">The sequence shown here is derived from an EMBL/GenBank/DDBJ whole genome shotgun (WGS) entry which is preliminary data.</text>
</comment>
<accession>A0A2P8DN40</accession>
<dbReference type="Proteomes" id="UP000243528">
    <property type="component" value="Unassembled WGS sequence"/>
</dbReference>
<name>A0A2P8DN40_9ACTN</name>
<sequence>MFREHAASYGLTLEDPAASLGDADRCRRVLREAGFVPGDMIAETVRFSPEDVADSWSAHVRGPHRQAVADLTPDQLAALRTAYTEAVQQAMSDDDSFLDAEVIYAFGAAGLATDIVACRI</sequence>